<keyword evidence="2" id="KW-0812">Transmembrane</keyword>
<proteinExistence type="predicted"/>
<reference evidence="3 4" key="1">
    <citation type="submission" date="2020-10" db="EMBL/GenBank/DDBJ databases">
        <title>Sequencing the genomes of 1000 actinobacteria strains.</title>
        <authorList>
            <person name="Klenk H.-P."/>
        </authorList>
    </citation>
    <scope>NUCLEOTIDE SEQUENCE [LARGE SCALE GENOMIC DNA]</scope>
    <source>
        <strain evidence="3 4">DSM 46661</strain>
    </source>
</reference>
<sequence length="253" mass="26501">MTDLETLRSALREPPAEGFAEPDLDAIMTKGRRIRRRRRLATGGGGIAAAVVTVLVIVGAVALKEPAQRPLPPAASAPAVSAPVASSPVPPQPAPASPTITAAPADRPFGEPIPLGVKGEGGRELVLYAFAIEEPQMPDVSFGLQVAYRSQSGEYDALLASNEFKGSDRSFGFHAVDGGDVIRGTFVPVFGYFAGPAARITSTVRGKPVEAKAIPWSEDPSVVIFWFDGAQVESAGVLTPLVAYDAKGQRLTK</sequence>
<feature type="transmembrane region" description="Helical" evidence="2">
    <location>
        <begin position="40"/>
        <end position="63"/>
    </location>
</feature>
<keyword evidence="2" id="KW-0472">Membrane</keyword>
<organism evidence="3 4">
    <name type="scientific">Amycolatopsis roodepoortensis</name>
    <dbReference type="NCBI Taxonomy" id="700274"/>
    <lineage>
        <taxon>Bacteria</taxon>
        <taxon>Bacillati</taxon>
        <taxon>Actinomycetota</taxon>
        <taxon>Actinomycetes</taxon>
        <taxon>Pseudonocardiales</taxon>
        <taxon>Pseudonocardiaceae</taxon>
        <taxon>Amycolatopsis</taxon>
    </lineage>
</organism>
<comment type="caution">
    <text evidence="3">The sequence shown here is derived from an EMBL/GenBank/DDBJ whole genome shotgun (WGS) entry which is preliminary data.</text>
</comment>
<dbReference type="RefSeq" id="WP_192747474.1">
    <property type="nucleotide sequence ID" value="NZ_JADBEJ010000008.1"/>
</dbReference>
<keyword evidence="2" id="KW-1133">Transmembrane helix</keyword>
<evidence type="ECO:0008006" key="5">
    <source>
        <dbReference type="Google" id="ProtNLM"/>
    </source>
</evidence>
<keyword evidence="4" id="KW-1185">Reference proteome</keyword>
<evidence type="ECO:0000256" key="2">
    <source>
        <dbReference type="SAM" id="Phobius"/>
    </source>
</evidence>
<protein>
    <recommendedName>
        <fullName evidence="5">Serine/threonine protein kinase</fullName>
    </recommendedName>
</protein>
<evidence type="ECO:0000256" key="1">
    <source>
        <dbReference type="SAM" id="MobiDB-lite"/>
    </source>
</evidence>
<feature type="compositionally biased region" description="Low complexity" evidence="1">
    <location>
        <begin position="76"/>
        <end position="87"/>
    </location>
</feature>
<feature type="region of interest" description="Disordered" evidence="1">
    <location>
        <begin position="68"/>
        <end position="114"/>
    </location>
</feature>
<dbReference type="EMBL" id="JADBEJ010000008">
    <property type="protein sequence ID" value="MBE1581050.1"/>
    <property type="molecule type" value="Genomic_DNA"/>
</dbReference>
<accession>A0ABR9LL77</accession>
<evidence type="ECO:0000313" key="3">
    <source>
        <dbReference type="EMBL" id="MBE1581050.1"/>
    </source>
</evidence>
<evidence type="ECO:0000313" key="4">
    <source>
        <dbReference type="Proteomes" id="UP000656548"/>
    </source>
</evidence>
<name>A0ABR9LL77_9PSEU</name>
<dbReference type="Proteomes" id="UP000656548">
    <property type="component" value="Unassembled WGS sequence"/>
</dbReference>
<gene>
    <name evidence="3" type="ORF">H4W30_008131</name>
</gene>